<sequence length="287" mass="31533">MKVLLIGKTGQLGGDLIRNNPGHELFAPDRNVLDLERPESLAAAVREGCPDLVINTAAFHNVPLCESEVERAFRVNCAAVRDLAALCRERGALFVTFSSDYVFGGDKRTPYLEDDRPHPLQMYGISRVAGEFAALATAPKQAVIIRTCGLYGRSGAQSKGGNFVDKRIEDAKNCPTLEMGCDQVVSPTSTDDLSRAVWQLVEHPGVSSGIYHLVNEGECSWYEFTRAIYEIAGLPVEVVPVDRGGMSGEMRRPLYSALANARARELGIRLPHWRDGLERYLRGENGN</sequence>
<dbReference type="UniPathway" id="UPA00124"/>
<dbReference type="GO" id="GO:0005829">
    <property type="term" value="C:cytosol"/>
    <property type="evidence" value="ECO:0007669"/>
    <property type="project" value="TreeGrafter"/>
</dbReference>
<evidence type="ECO:0000313" key="8">
    <source>
        <dbReference type="EMBL" id="TWJ32602.1"/>
    </source>
</evidence>
<dbReference type="Gene3D" id="3.40.50.720">
    <property type="entry name" value="NAD(P)-binding Rossmann-like Domain"/>
    <property type="match status" value="1"/>
</dbReference>
<name>A0A562WQX7_9BACT</name>
<keyword evidence="6" id="KW-0560">Oxidoreductase</keyword>
<evidence type="ECO:0000259" key="7">
    <source>
        <dbReference type="Pfam" id="PF04321"/>
    </source>
</evidence>
<comment type="similarity">
    <text evidence="2 6">Belongs to the dTDP-4-dehydrorhamnose reductase family.</text>
</comment>
<gene>
    <name evidence="8" type="ORF">JN12_01044</name>
</gene>
<feature type="domain" description="RmlD-like substrate binding" evidence="7">
    <location>
        <begin position="1"/>
        <end position="282"/>
    </location>
</feature>
<dbReference type="PANTHER" id="PTHR10491:SF4">
    <property type="entry name" value="METHIONINE ADENOSYLTRANSFERASE 2 SUBUNIT BETA"/>
    <property type="match status" value="1"/>
</dbReference>
<comment type="pathway">
    <text evidence="1 6">Carbohydrate biosynthesis; dTDP-L-rhamnose biosynthesis.</text>
</comment>
<evidence type="ECO:0000256" key="4">
    <source>
        <dbReference type="ARBA" id="ARBA00017099"/>
    </source>
</evidence>
<keyword evidence="9" id="KW-1185">Reference proteome</keyword>
<evidence type="ECO:0000256" key="6">
    <source>
        <dbReference type="RuleBase" id="RU364082"/>
    </source>
</evidence>
<dbReference type="InterPro" id="IPR005913">
    <property type="entry name" value="dTDP_dehydrorham_reduct"/>
</dbReference>
<dbReference type="EMBL" id="VLLN01000004">
    <property type="protein sequence ID" value="TWJ32602.1"/>
    <property type="molecule type" value="Genomic_DNA"/>
</dbReference>
<evidence type="ECO:0000313" key="9">
    <source>
        <dbReference type="Proteomes" id="UP000319449"/>
    </source>
</evidence>
<organism evidence="8 9">
    <name type="scientific">Geobacter argillaceus</name>
    <dbReference type="NCBI Taxonomy" id="345631"/>
    <lineage>
        <taxon>Bacteria</taxon>
        <taxon>Pseudomonadati</taxon>
        <taxon>Thermodesulfobacteriota</taxon>
        <taxon>Desulfuromonadia</taxon>
        <taxon>Geobacterales</taxon>
        <taxon>Geobacteraceae</taxon>
        <taxon>Geobacter</taxon>
    </lineage>
</organism>
<evidence type="ECO:0000256" key="5">
    <source>
        <dbReference type="ARBA" id="ARBA00048200"/>
    </source>
</evidence>
<dbReference type="InterPro" id="IPR029903">
    <property type="entry name" value="RmlD-like-bd"/>
</dbReference>
<comment type="function">
    <text evidence="6">Catalyzes the reduction of dTDP-6-deoxy-L-lyxo-4-hexulose to yield dTDP-L-rhamnose.</text>
</comment>
<dbReference type="EC" id="1.1.1.133" evidence="3 6"/>
<evidence type="ECO:0000256" key="2">
    <source>
        <dbReference type="ARBA" id="ARBA00010944"/>
    </source>
</evidence>
<dbReference type="Proteomes" id="UP000319449">
    <property type="component" value="Unassembled WGS sequence"/>
</dbReference>
<dbReference type="Gene3D" id="3.90.25.10">
    <property type="entry name" value="UDP-galactose 4-epimerase, domain 1"/>
    <property type="match status" value="1"/>
</dbReference>
<reference evidence="8 9" key="1">
    <citation type="submission" date="2019-07" db="EMBL/GenBank/DDBJ databases">
        <title>Genomic Encyclopedia of Archaeal and Bacterial Type Strains, Phase II (KMG-II): from individual species to whole genera.</title>
        <authorList>
            <person name="Goeker M."/>
        </authorList>
    </citation>
    <scope>NUCLEOTIDE SEQUENCE [LARGE SCALE GENOMIC DNA]</scope>
    <source>
        <strain evidence="8 9">ATCC BAA-1139</strain>
    </source>
</reference>
<comment type="caution">
    <text evidence="8">The sequence shown here is derived from an EMBL/GenBank/DDBJ whole genome shotgun (WGS) entry which is preliminary data.</text>
</comment>
<evidence type="ECO:0000256" key="1">
    <source>
        <dbReference type="ARBA" id="ARBA00004781"/>
    </source>
</evidence>
<protein>
    <recommendedName>
        <fullName evidence="4 6">dTDP-4-dehydrorhamnose reductase</fullName>
        <ecNumber evidence="3 6">1.1.1.133</ecNumber>
    </recommendedName>
</protein>
<evidence type="ECO:0000256" key="3">
    <source>
        <dbReference type="ARBA" id="ARBA00012929"/>
    </source>
</evidence>
<accession>A0A562WQX7</accession>
<keyword evidence="6" id="KW-0521">NADP</keyword>
<dbReference type="InterPro" id="IPR036291">
    <property type="entry name" value="NAD(P)-bd_dom_sf"/>
</dbReference>
<dbReference type="NCBIfam" id="TIGR01214">
    <property type="entry name" value="rmlD"/>
    <property type="match status" value="1"/>
</dbReference>
<dbReference type="GO" id="GO:0008831">
    <property type="term" value="F:dTDP-4-dehydrorhamnose reductase activity"/>
    <property type="evidence" value="ECO:0007669"/>
    <property type="project" value="UniProtKB-EC"/>
</dbReference>
<dbReference type="SUPFAM" id="SSF51735">
    <property type="entry name" value="NAD(P)-binding Rossmann-fold domains"/>
    <property type="match status" value="1"/>
</dbReference>
<comment type="catalytic activity">
    <reaction evidence="5">
        <text>dTDP-beta-L-rhamnose + NADP(+) = dTDP-4-dehydro-beta-L-rhamnose + NADPH + H(+)</text>
        <dbReference type="Rhea" id="RHEA:21796"/>
        <dbReference type="ChEBI" id="CHEBI:15378"/>
        <dbReference type="ChEBI" id="CHEBI:57510"/>
        <dbReference type="ChEBI" id="CHEBI:57783"/>
        <dbReference type="ChEBI" id="CHEBI:58349"/>
        <dbReference type="ChEBI" id="CHEBI:62830"/>
        <dbReference type="EC" id="1.1.1.133"/>
    </reaction>
</comment>
<proteinExistence type="inferred from homology"/>
<dbReference type="Pfam" id="PF04321">
    <property type="entry name" value="RmlD_sub_bind"/>
    <property type="match status" value="1"/>
</dbReference>
<dbReference type="AlphaFoldDB" id="A0A562WQX7"/>
<dbReference type="GO" id="GO:0019305">
    <property type="term" value="P:dTDP-rhamnose biosynthetic process"/>
    <property type="evidence" value="ECO:0007669"/>
    <property type="project" value="UniProtKB-UniPathway"/>
</dbReference>
<dbReference type="PANTHER" id="PTHR10491">
    <property type="entry name" value="DTDP-4-DEHYDRORHAMNOSE REDUCTASE"/>
    <property type="match status" value="1"/>
</dbReference>
<dbReference type="CDD" id="cd05254">
    <property type="entry name" value="dTDP_HR_like_SDR_e"/>
    <property type="match status" value="1"/>
</dbReference>
<dbReference type="RefSeq" id="WP_170241850.1">
    <property type="nucleotide sequence ID" value="NZ_VLLN01000004.1"/>
</dbReference>